<keyword evidence="2" id="KW-1185">Reference proteome</keyword>
<accession>A0A1J1IDL0</accession>
<organism evidence="1 2">
    <name type="scientific">Clunio marinus</name>
    <dbReference type="NCBI Taxonomy" id="568069"/>
    <lineage>
        <taxon>Eukaryota</taxon>
        <taxon>Metazoa</taxon>
        <taxon>Ecdysozoa</taxon>
        <taxon>Arthropoda</taxon>
        <taxon>Hexapoda</taxon>
        <taxon>Insecta</taxon>
        <taxon>Pterygota</taxon>
        <taxon>Neoptera</taxon>
        <taxon>Endopterygota</taxon>
        <taxon>Diptera</taxon>
        <taxon>Nematocera</taxon>
        <taxon>Chironomoidea</taxon>
        <taxon>Chironomidae</taxon>
        <taxon>Clunio</taxon>
    </lineage>
</organism>
<dbReference type="Proteomes" id="UP000183832">
    <property type="component" value="Unassembled WGS sequence"/>
</dbReference>
<sequence length="75" mass="8777">MKEISEICENVITQNFHHQVSSTLVRHKYKNFTDLFNENDEKQPTDKKSTHKVTKSSLLANDMKSCNLAWLCCQF</sequence>
<reference evidence="1 2" key="1">
    <citation type="submission" date="2015-04" db="EMBL/GenBank/DDBJ databases">
        <authorList>
            <person name="Syromyatnikov M.Y."/>
            <person name="Popov V.N."/>
        </authorList>
    </citation>
    <scope>NUCLEOTIDE SEQUENCE [LARGE SCALE GENOMIC DNA]</scope>
</reference>
<name>A0A1J1IDL0_9DIPT</name>
<evidence type="ECO:0000313" key="2">
    <source>
        <dbReference type="Proteomes" id="UP000183832"/>
    </source>
</evidence>
<gene>
    <name evidence="1" type="ORF">CLUMA_CG011726</name>
</gene>
<dbReference type="AlphaFoldDB" id="A0A1J1IDL0"/>
<protein>
    <submittedName>
        <fullName evidence="1">CLUMA_CG011726, isoform A</fullName>
    </submittedName>
</protein>
<proteinExistence type="predicted"/>
<evidence type="ECO:0000313" key="1">
    <source>
        <dbReference type="EMBL" id="CRK98367.1"/>
    </source>
</evidence>
<dbReference type="EMBL" id="CVRI01000047">
    <property type="protein sequence ID" value="CRK98367.1"/>
    <property type="molecule type" value="Genomic_DNA"/>
</dbReference>